<dbReference type="SFLD" id="SFLDF00009">
    <property type="entry name" value="o-succinylbenzoate_synthase"/>
    <property type="match status" value="1"/>
</dbReference>
<evidence type="ECO:0000313" key="8">
    <source>
        <dbReference type="Proteomes" id="UP001501729"/>
    </source>
</evidence>
<dbReference type="CDD" id="cd03319">
    <property type="entry name" value="L-Ala-DL-Glu_epimerase"/>
    <property type="match status" value="1"/>
</dbReference>
<dbReference type="RefSeq" id="WP_227773734.1">
    <property type="nucleotide sequence ID" value="NZ_BAABKX010000015.1"/>
</dbReference>
<keyword evidence="4" id="KW-0460">Magnesium</keyword>
<dbReference type="Pfam" id="PF02746">
    <property type="entry name" value="MR_MLE_N"/>
    <property type="match status" value="1"/>
</dbReference>
<keyword evidence="5" id="KW-0413">Isomerase</keyword>
<dbReference type="GO" id="GO:0016855">
    <property type="term" value="F:racemase and epimerase activity, acting on amino acids and derivatives"/>
    <property type="evidence" value="ECO:0007669"/>
    <property type="project" value="InterPro"/>
</dbReference>
<dbReference type="PANTHER" id="PTHR48073:SF2">
    <property type="entry name" value="O-SUCCINYLBENZOATE SYNTHASE"/>
    <property type="match status" value="1"/>
</dbReference>
<dbReference type="GO" id="GO:0046872">
    <property type="term" value="F:metal ion binding"/>
    <property type="evidence" value="ECO:0007669"/>
    <property type="project" value="UniProtKB-KW"/>
</dbReference>
<gene>
    <name evidence="7" type="ORF">GCM10025751_41570</name>
</gene>
<proteinExistence type="inferred from homology"/>
<evidence type="ECO:0000256" key="5">
    <source>
        <dbReference type="ARBA" id="ARBA00023235"/>
    </source>
</evidence>
<dbReference type="SUPFAM" id="SSF54826">
    <property type="entry name" value="Enolase N-terminal domain-like"/>
    <property type="match status" value="1"/>
</dbReference>
<dbReference type="GeneID" id="68613959"/>
<dbReference type="EMBL" id="BAABKX010000015">
    <property type="protein sequence ID" value="GAA5058494.1"/>
    <property type="molecule type" value="Genomic_DNA"/>
</dbReference>
<evidence type="ECO:0000256" key="4">
    <source>
        <dbReference type="ARBA" id="ARBA00022842"/>
    </source>
</evidence>
<name>A0AAV3UML5_9EURY</name>
<dbReference type="SMART" id="SM00922">
    <property type="entry name" value="MR_MLE"/>
    <property type="match status" value="1"/>
</dbReference>
<dbReference type="SFLD" id="SFLDG00180">
    <property type="entry name" value="muconate_cycloisomerase"/>
    <property type="match status" value="1"/>
</dbReference>
<evidence type="ECO:0000256" key="2">
    <source>
        <dbReference type="ARBA" id="ARBA00008031"/>
    </source>
</evidence>
<comment type="similarity">
    <text evidence="2">Belongs to the mandelate racemase/muconate lactonizing enzyme family.</text>
</comment>
<dbReference type="InterPro" id="IPR036849">
    <property type="entry name" value="Enolase-like_C_sf"/>
</dbReference>
<comment type="cofactor">
    <cofactor evidence="1">
        <name>Mg(2+)</name>
        <dbReference type="ChEBI" id="CHEBI:18420"/>
    </cofactor>
</comment>
<comment type="caution">
    <text evidence="7">The sequence shown here is derived from an EMBL/GenBank/DDBJ whole genome shotgun (WGS) entry which is preliminary data.</text>
</comment>
<evidence type="ECO:0000256" key="3">
    <source>
        <dbReference type="ARBA" id="ARBA00022723"/>
    </source>
</evidence>
<evidence type="ECO:0000313" key="7">
    <source>
        <dbReference type="EMBL" id="GAA5058494.1"/>
    </source>
</evidence>
<dbReference type="Gene3D" id="3.30.390.10">
    <property type="entry name" value="Enolase-like, N-terminal domain"/>
    <property type="match status" value="1"/>
</dbReference>
<keyword evidence="8" id="KW-1185">Reference proteome</keyword>
<evidence type="ECO:0000256" key="1">
    <source>
        <dbReference type="ARBA" id="ARBA00001946"/>
    </source>
</evidence>
<dbReference type="Pfam" id="PF13378">
    <property type="entry name" value="MR_MLE_C"/>
    <property type="match status" value="1"/>
</dbReference>
<keyword evidence="3" id="KW-0479">Metal-binding</keyword>
<dbReference type="InterPro" id="IPR029017">
    <property type="entry name" value="Enolase-like_N"/>
</dbReference>
<dbReference type="Proteomes" id="UP001501729">
    <property type="component" value="Unassembled WGS sequence"/>
</dbReference>
<dbReference type="Gene3D" id="3.20.20.120">
    <property type="entry name" value="Enolase-like C-terminal domain"/>
    <property type="match status" value="1"/>
</dbReference>
<dbReference type="SFLD" id="SFLDS00001">
    <property type="entry name" value="Enolase"/>
    <property type="match status" value="1"/>
</dbReference>
<dbReference type="SUPFAM" id="SSF51604">
    <property type="entry name" value="Enolase C-terminal domain-like"/>
    <property type="match status" value="1"/>
</dbReference>
<dbReference type="PANTHER" id="PTHR48073">
    <property type="entry name" value="O-SUCCINYLBENZOATE SYNTHASE-RELATED"/>
    <property type="match status" value="1"/>
</dbReference>
<accession>A0AAV3UML5</accession>
<evidence type="ECO:0000259" key="6">
    <source>
        <dbReference type="SMART" id="SM00922"/>
    </source>
</evidence>
<dbReference type="InterPro" id="IPR034603">
    <property type="entry name" value="Dipeptide_epimerase"/>
</dbReference>
<sequence>MSRKQNNGTPIEQVTVSPLDLPLREPFEISPGTQHHANNLLVTIETESITGYGEGSPLTPVTGETQDAALATARAAVELLVGKNIANYRNLVSDVRSTFPGMVSALFAVETAILDAYCRDREMALSELFGGSPRPVTTDLTISILPPEEANDRAARAVEEGFDSLKVKTGTTVERDVARVAAVHDAAPDAELAVDANQGWTPKETVRFADELESQGIDCSLIEQPVPADDVVGLARARDAVSVPVAADEVVFTPEDAICVIREDAADVINVKLGKSGLLAAADIASIAEAANVELMVGCMLESAIGIHASAHLVAGIGSFSHVDLDGNRLLAEDVISTERGPEIALGGPGHGITPE</sequence>
<protein>
    <submittedName>
        <fullName evidence="7">Dipeptide epimerase</fullName>
    </submittedName>
</protein>
<organism evidence="7 8">
    <name type="scientific">Haladaptatus pallidirubidus</name>
    <dbReference type="NCBI Taxonomy" id="1008152"/>
    <lineage>
        <taxon>Archaea</taxon>
        <taxon>Methanobacteriati</taxon>
        <taxon>Methanobacteriota</taxon>
        <taxon>Stenosarchaea group</taxon>
        <taxon>Halobacteria</taxon>
        <taxon>Halobacteriales</taxon>
        <taxon>Haladaptataceae</taxon>
        <taxon>Haladaptatus</taxon>
    </lineage>
</organism>
<dbReference type="InterPro" id="IPR029065">
    <property type="entry name" value="Enolase_C-like"/>
</dbReference>
<dbReference type="InterPro" id="IPR013342">
    <property type="entry name" value="Mandelate_racemase_C"/>
</dbReference>
<feature type="domain" description="Mandelate racemase/muconate lactonizing enzyme C-terminal" evidence="6">
    <location>
        <begin position="147"/>
        <end position="244"/>
    </location>
</feature>
<reference evidence="7 8" key="1">
    <citation type="journal article" date="2019" name="Int. J. Syst. Evol. Microbiol.">
        <title>The Global Catalogue of Microorganisms (GCM) 10K type strain sequencing project: providing services to taxonomists for standard genome sequencing and annotation.</title>
        <authorList>
            <consortium name="The Broad Institute Genomics Platform"/>
            <consortium name="The Broad Institute Genome Sequencing Center for Infectious Disease"/>
            <person name="Wu L."/>
            <person name="Ma J."/>
        </authorList>
    </citation>
    <scope>NUCLEOTIDE SEQUENCE [LARGE SCALE GENOMIC DNA]</scope>
    <source>
        <strain evidence="7 8">JCM 17504</strain>
    </source>
</reference>
<dbReference type="InterPro" id="IPR013341">
    <property type="entry name" value="Mandelate_racemase_N_dom"/>
</dbReference>
<dbReference type="AlphaFoldDB" id="A0AAV3UML5"/>